<dbReference type="EMBL" id="BLLO01000003">
    <property type="protein sequence ID" value="GFH75367.1"/>
    <property type="molecule type" value="Genomic_DNA"/>
</dbReference>
<evidence type="ECO:0000313" key="2">
    <source>
        <dbReference type="EMBL" id="GFH75367.1"/>
    </source>
</evidence>
<comment type="caution">
    <text evidence="2">The sequence shown here is derived from an EMBL/GenBank/DDBJ whole genome shotgun (WGS) entry which is preliminary data.</text>
</comment>
<accession>A0ABQ1CYJ0</accession>
<protein>
    <submittedName>
        <fullName evidence="2">Uncharacterized protein</fullName>
    </submittedName>
</protein>
<keyword evidence="3" id="KW-1185">Reference proteome</keyword>
<feature type="compositionally biased region" description="Gly residues" evidence="1">
    <location>
        <begin position="32"/>
        <end position="45"/>
    </location>
</feature>
<feature type="region of interest" description="Disordered" evidence="1">
    <location>
        <begin position="1"/>
        <end position="48"/>
    </location>
</feature>
<name>A0ABQ1CYJ0_9ACTN</name>
<evidence type="ECO:0000256" key="1">
    <source>
        <dbReference type="SAM" id="MobiDB-lite"/>
    </source>
</evidence>
<evidence type="ECO:0000313" key="3">
    <source>
        <dbReference type="Proteomes" id="UP000480804"/>
    </source>
</evidence>
<sequence length="96" mass="9247">MRLVGEADGGGGLGGGDTGLQQGAGPADPGVGEPGVRGHAVGGLEGAQYREGAGADGLGELFQGGRVGEPLLQEERARSAVRWPAEAGAACGAVVP</sequence>
<organism evidence="2 3">
    <name type="scientific">Streptomyces gougerotii</name>
    <dbReference type="NCBI Taxonomy" id="53448"/>
    <lineage>
        <taxon>Bacteria</taxon>
        <taxon>Bacillati</taxon>
        <taxon>Actinomycetota</taxon>
        <taxon>Actinomycetes</taxon>
        <taxon>Kitasatosporales</taxon>
        <taxon>Streptomycetaceae</taxon>
        <taxon>Streptomyces</taxon>
        <taxon>Streptomyces diastaticus group</taxon>
    </lineage>
</organism>
<proteinExistence type="predicted"/>
<feature type="compositionally biased region" description="Gly residues" evidence="1">
    <location>
        <begin position="7"/>
        <end position="18"/>
    </location>
</feature>
<dbReference type="Proteomes" id="UP000480804">
    <property type="component" value="Unassembled WGS sequence"/>
</dbReference>
<gene>
    <name evidence="2" type="ORF">Sgou_00370</name>
</gene>
<reference evidence="2 3" key="1">
    <citation type="submission" date="2020-02" db="EMBL/GenBank/DDBJ databases">
        <title>Whole genome shotgun sequence of Streptomyces gougerotii NBRC 13043.</title>
        <authorList>
            <person name="Ichikawa N."/>
            <person name="Komaki H."/>
            <person name="Tamura T."/>
        </authorList>
    </citation>
    <scope>NUCLEOTIDE SEQUENCE [LARGE SCALE GENOMIC DNA]</scope>
    <source>
        <strain evidence="2 3">NBRC 13043</strain>
    </source>
</reference>